<dbReference type="NCBIfam" id="NF033580">
    <property type="entry name" value="transpos_IS5_3"/>
    <property type="match status" value="1"/>
</dbReference>
<dbReference type="AlphaFoldDB" id="A0A239B0D0"/>
<accession>A0A239B0D0</accession>
<dbReference type="Pfam" id="PF01609">
    <property type="entry name" value="DDE_Tnp_1"/>
    <property type="match status" value="1"/>
</dbReference>
<protein>
    <submittedName>
        <fullName evidence="3">Transposase DDE domain-containing protein</fullName>
    </submittedName>
</protein>
<feature type="compositionally biased region" description="Basic residues" evidence="1">
    <location>
        <begin position="1"/>
        <end position="10"/>
    </location>
</feature>
<organism evidence="3 4">
    <name type="scientific">Blastococcus mobilis</name>
    <dbReference type="NCBI Taxonomy" id="1938746"/>
    <lineage>
        <taxon>Bacteria</taxon>
        <taxon>Bacillati</taxon>
        <taxon>Actinomycetota</taxon>
        <taxon>Actinomycetes</taxon>
        <taxon>Geodermatophilales</taxon>
        <taxon>Geodermatophilaceae</taxon>
        <taxon>Blastococcus</taxon>
    </lineage>
</organism>
<proteinExistence type="predicted"/>
<sequence length="188" mass="20559">MTRRRARRASSARGASPNDKNSHPEPLIGEPADHAIGRSRGGLTTKVHALTDGAGRVLVVLLTGGNVHDSPMFTPLMAALRVARAGPGRPRTRPDHLLADKGYSSRANRRVLRDRGIGHTIPEKTDQAAHRRRRGSAGGRPPGFDSDRYARRNTIERGFCQLKQWAAWPPATTSTPATTPARSPWPRY</sequence>
<dbReference type="PANTHER" id="PTHR30007">
    <property type="entry name" value="PHP DOMAIN PROTEIN"/>
    <property type="match status" value="1"/>
</dbReference>
<feature type="region of interest" description="Disordered" evidence="1">
    <location>
        <begin position="1"/>
        <end position="39"/>
    </location>
</feature>
<dbReference type="InterPro" id="IPR002559">
    <property type="entry name" value="Transposase_11"/>
</dbReference>
<feature type="domain" description="Transposase IS4-like" evidence="2">
    <location>
        <begin position="34"/>
        <end position="165"/>
    </location>
</feature>
<dbReference type="GO" id="GO:0003677">
    <property type="term" value="F:DNA binding"/>
    <property type="evidence" value="ECO:0007669"/>
    <property type="project" value="InterPro"/>
</dbReference>
<evidence type="ECO:0000256" key="1">
    <source>
        <dbReference type="SAM" id="MobiDB-lite"/>
    </source>
</evidence>
<feature type="region of interest" description="Disordered" evidence="1">
    <location>
        <begin position="167"/>
        <end position="188"/>
    </location>
</feature>
<dbReference type="PANTHER" id="PTHR30007:SF1">
    <property type="entry name" value="BLR1914 PROTEIN"/>
    <property type="match status" value="1"/>
</dbReference>
<evidence type="ECO:0000313" key="4">
    <source>
        <dbReference type="Proteomes" id="UP000198403"/>
    </source>
</evidence>
<reference evidence="3" key="1">
    <citation type="submission" date="2017-06" db="EMBL/GenBank/DDBJ databases">
        <authorList>
            <person name="Kim H.J."/>
            <person name="Triplett B.A."/>
        </authorList>
    </citation>
    <scope>NUCLEOTIDE SEQUENCE [LARGE SCALE GENOMIC DNA]</scope>
    <source>
        <strain evidence="3">DSM 44272</strain>
    </source>
</reference>
<gene>
    <name evidence="3" type="ORF">SAMN06272737_1663</name>
</gene>
<dbReference type="EMBL" id="FZNO01000066">
    <property type="protein sequence ID" value="SNS00698.1"/>
    <property type="molecule type" value="Genomic_DNA"/>
</dbReference>
<dbReference type="GO" id="GO:0006313">
    <property type="term" value="P:DNA transposition"/>
    <property type="evidence" value="ECO:0007669"/>
    <property type="project" value="InterPro"/>
</dbReference>
<dbReference type="GO" id="GO:0004803">
    <property type="term" value="F:transposase activity"/>
    <property type="evidence" value="ECO:0007669"/>
    <property type="project" value="InterPro"/>
</dbReference>
<name>A0A239B0D0_9ACTN</name>
<evidence type="ECO:0000313" key="3">
    <source>
        <dbReference type="EMBL" id="SNS00698.1"/>
    </source>
</evidence>
<dbReference type="Proteomes" id="UP000198403">
    <property type="component" value="Unassembled WGS sequence"/>
</dbReference>
<feature type="compositionally biased region" description="Basic and acidic residues" evidence="1">
    <location>
        <begin position="118"/>
        <end position="129"/>
    </location>
</feature>
<keyword evidence="4" id="KW-1185">Reference proteome</keyword>
<feature type="region of interest" description="Disordered" evidence="1">
    <location>
        <begin position="118"/>
        <end position="148"/>
    </location>
</feature>
<evidence type="ECO:0000259" key="2">
    <source>
        <dbReference type="Pfam" id="PF01609"/>
    </source>
</evidence>